<protein>
    <submittedName>
        <fullName evidence="1">Uncharacterized protein</fullName>
    </submittedName>
</protein>
<evidence type="ECO:0000313" key="1">
    <source>
        <dbReference type="EMBL" id="CAK8690651.1"/>
    </source>
</evidence>
<reference evidence="1 2" key="1">
    <citation type="submission" date="2024-02" db="EMBL/GenBank/DDBJ databases">
        <authorList>
            <person name="Daric V."/>
            <person name="Darras S."/>
        </authorList>
    </citation>
    <scope>NUCLEOTIDE SEQUENCE [LARGE SCALE GENOMIC DNA]</scope>
</reference>
<keyword evidence="2" id="KW-1185">Reference proteome</keyword>
<dbReference type="EMBL" id="CAWYQH010000119">
    <property type="protein sequence ID" value="CAK8690651.1"/>
    <property type="molecule type" value="Genomic_DNA"/>
</dbReference>
<gene>
    <name evidence="1" type="ORF">CVLEPA_LOCUS23242</name>
</gene>
<accession>A0ABP0GFV2</accession>
<comment type="caution">
    <text evidence="1">The sequence shown here is derived from an EMBL/GenBank/DDBJ whole genome shotgun (WGS) entry which is preliminary data.</text>
</comment>
<evidence type="ECO:0000313" key="2">
    <source>
        <dbReference type="Proteomes" id="UP001642483"/>
    </source>
</evidence>
<dbReference type="Proteomes" id="UP001642483">
    <property type="component" value="Unassembled WGS sequence"/>
</dbReference>
<sequence>MGKYCSTHFYELFMLYNETEIAIRRFIKLISLKNFPITTPGKTYQCMLIANVQLSLWANQHGIWPKCSFIVNVVNLMLSCEIAYQLKFQCLNNTKSTVELSNT</sequence>
<organism evidence="1 2">
    <name type="scientific">Clavelina lepadiformis</name>
    <name type="common">Light-bulb sea squirt</name>
    <name type="synonym">Ascidia lepadiformis</name>
    <dbReference type="NCBI Taxonomy" id="159417"/>
    <lineage>
        <taxon>Eukaryota</taxon>
        <taxon>Metazoa</taxon>
        <taxon>Chordata</taxon>
        <taxon>Tunicata</taxon>
        <taxon>Ascidiacea</taxon>
        <taxon>Aplousobranchia</taxon>
        <taxon>Clavelinidae</taxon>
        <taxon>Clavelina</taxon>
    </lineage>
</organism>
<proteinExistence type="predicted"/>
<name>A0ABP0GFV2_CLALP</name>